<evidence type="ECO:0000313" key="1">
    <source>
        <dbReference type="EMBL" id="MPM99834.1"/>
    </source>
</evidence>
<name>A0A645ECS1_9ZZZZ</name>
<gene>
    <name evidence="1" type="ORF">SDC9_147029</name>
</gene>
<comment type="caution">
    <text evidence="1">The sequence shown here is derived from an EMBL/GenBank/DDBJ whole genome shotgun (WGS) entry which is preliminary data.</text>
</comment>
<dbReference type="EMBL" id="VSSQ01045904">
    <property type="protein sequence ID" value="MPM99834.1"/>
    <property type="molecule type" value="Genomic_DNA"/>
</dbReference>
<dbReference type="AlphaFoldDB" id="A0A645ECS1"/>
<organism evidence="1">
    <name type="scientific">bioreactor metagenome</name>
    <dbReference type="NCBI Taxonomy" id="1076179"/>
    <lineage>
        <taxon>unclassified sequences</taxon>
        <taxon>metagenomes</taxon>
        <taxon>ecological metagenomes</taxon>
    </lineage>
</organism>
<proteinExistence type="predicted"/>
<accession>A0A645ECS1</accession>
<protein>
    <submittedName>
        <fullName evidence="1">Uncharacterized protein</fullName>
    </submittedName>
</protein>
<reference evidence="1" key="1">
    <citation type="submission" date="2019-08" db="EMBL/GenBank/DDBJ databases">
        <authorList>
            <person name="Kucharzyk K."/>
            <person name="Murdoch R.W."/>
            <person name="Higgins S."/>
            <person name="Loffler F."/>
        </authorList>
    </citation>
    <scope>NUCLEOTIDE SEQUENCE</scope>
</reference>
<sequence>MDRTLAVRQVEICADDMRRRSEKIFNLVEQAALIIKLMFVGTKEIDQNVDPPGDQRQPHAAVSDKKDLKRGVAPFEKIFIKGKYFWKFIYQYDLTLMLLQVLQLELKREIGVQVSFHQNFSVNIDLSQPLPHPII</sequence>